<accession>A0A8J2M6S5</accession>
<proteinExistence type="predicted"/>
<name>A0A8J2M6S5_9BILA</name>
<dbReference type="OrthoDB" id="10522445at2759"/>
<protein>
    <submittedName>
        <fullName evidence="1">Uncharacterized protein</fullName>
    </submittedName>
</protein>
<dbReference type="AlphaFoldDB" id="A0A8J2M6S5"/>
<gene>
    <name evidence="1" type="ORF">CJOHNSTONI_LOCUS6463</name>
</gene>
<sequence length="138" mass="15045">MKTLKTGGAFGVSSGQSVGFLVSCLNAGVIGASKFSRRRIDLSRQVANKTATRRSVDYSNEYEISGWTPRPGGNTAGCLVVDREAKSWVKHSQQCAVLHLAKQLDETHLEHSRQIGPDVFYGGCWTPLLMAHGKEILL</sequence>
<comment type="caution">
    <text evidence="1">The sequence shown here is derived from an EMBL/GenBank/DDBJ whole genome shotgun (WGS) entry which is preliminary data.</text>
</comment>
<keyword evidence="2" id="KW-1185">Reference proteome</keyword>
<dbReference type="Proteomes" id="UP000746747">
    <property type="component" value="Unassembled WGS sequence"/>
</dbReference>
<dbReference type="PROSITE" id="PS51257">
    <property type="entry name" value="PROKAR_LIPOPROTEIN"/>
    <property type="match status" value="1"/>
</dbReference>
<organism evidence="1 2">
    <name type="scientific">Cercopithifilaria johnstoni</name>
    <dbReference type="NCBI Taxonomy" id="2874296"/>
    <lineage>
        <taxon>Eukaryota</taxon>
        <taxon>Metazoa</taxon>
        <taxon>Ecdysozoa</taxon>
        <taxon>Nematoda</taxon>
        <taxon>Chromadorea</taxon>
        <taxon>Rhabditida</taxon>
        <taxon>Spirurina</taxon>
        <taxon>Spiruromorpha</taxon>
        <taxon>Filarioidea</taxon>
        <taxon>Onchocercidae</taxon>
        <taxon>Cercopithifilaria</taxon>
    </lineage>
</organism>
<evidence type="ECO:0000313" key="2">
    <source>
        <dbReference type="Proteomes" id="UP000746747"/>
    </source>
</evidence>
<dbReference type="EMBL" id="CAKAEH010001464">
    <property type="protein sequence ID" value="CAG9536556.1"/>
    <property type="molecule type" value="Genomic_DNA"/>
</dbReference>
<reference evidence="1" key="1">
    <citation type="submission" date="2021-09" db="EMBL/GenBank/DDBJ databases">
        <authorList>
            <consortium name="Pathogen Informatics"/>
        </authorList>
    </citation>
    <scope>NUCLEOTIDE SEQUENCE</scope>
</reference>
<evidence type="ECO:0000313" key="1">
    <source>
        <dbReference type="EMBL" id="CAG9536556.1"/>
    </source>
</evidence>